<gene>
    <name evidence="5" type="ORF">CDL12_00644</name>
</gene>
<evidence type="ECO:0000259" key="4">
    <source>
        <dbReference type="Pfam" id="PF16987"/>
    </source>
</evidence>
<dbReference type="Pfam" id="PF16987">
    <property type="entry name" value="KIX_2"/>
    <property type="match status" value="2"/>
</dbReference>
<dbReference type="STRING" id="429701.A0A2G9IA34"/>
<dbReference type="SUPFAM" id="SSF47040">
    <property type="entry name" value="Kix domain of CBP (creb binding protein)"/>
    <property type="match status" value="2"/>
</dbReference>
<comment type="caution">
    <text evidence="5">The sequence shown here is derived from an EMBL/GenBank/DDBJ whole genome shotgun (WGS) entry which is preliminary data.</text>
</comment>
<dbReference type="PANTHER" id="PTHR33137">
    <property type="entry name" value="MEDIATOR OF RNA POLYMERASE II TRANSCRIPTION SUBUNIT 15A-RELATED"/>
    <property type="match status" value="1"/>
</dbReference>
<feature type="domain" description="Mediator complex subunit 15 KIX" evidence="4">
    <location>
        <begin position="4"/>
        <end position="83"/>
    </location>
</feature>
<dbReference type="InterPro" id="IPR036529">
    <property type="entry name" value="KIX_dom_sf"/>
</dbReference>
<evidence type="ECO:0000313" key="5">
    <source>
        <dbReference type="EMBL" id="PIN26614.1"/>
    </source>
</evidence>
<sequence>MEGGDWRTQLHPDSRRRIVNKIMETLKRHLPFSGQDGLRELKKIAVRFEDKIYTAATSQSDYLRKISLKMLTMETKSQNPMANSIQSNAPSNRKNPQDSGMEGSDWRSQLHPASRQRIVIKILETLKGHLPFSGQEGLQELKKRAVGIEEKIYTAATSQSDYIRRISLHLLTMNAKPKI</sequence>
<name>A0A2G9IA34_9LAMI</name>
<feature type="compositionally biased region" description="Polar residues" evidence="3">
    <location>
        <begin position="77"/>
        <end position="98"/>
    </location>
</feature>
<feature type="region of interest" description="Disordered" evidence="3">
    <location>
        <begin position="77"/>
        <end position="108"/>
    </location>
</feature>
<dbReference type="EMBL" id="NKXS01000071">
    <property type="protein sequence ID" value="PIN26614.1"/>
    <property type="molecule type" value="Genomic_DNA"/>
</dbReference>
<dbReference type="PANTHER" id="PTHR33137:SF4">
    <property type="entry name" value="MEDIATOR OF RNA POLYMERASE II TRANSCRIPTION SUBUNIT 15A-RELATED"/>
    <property type="match status" value="1"/>
</dbReference>
<comment type="subcellular location">
    <subcellularLocation>
        <location evidence="1">Nucleus</location>
    </subcellularLocation>
</comment>
<keyword evidence="6" id="KW-1185">Reference proteome</keyword>
<dbReference type="InterPro" id="IPR036546">
    <property type="entry name" value="MED15_KIX"/>
</dbReference>
<dbReference type="GO" id="GO:0031490">
    <property type="term" value="F:chromatin DNA binding"/>
    <property type="evidence" value="ECO:0007669"/>
    <property type="project" value="InterPro"/>
</dbReference>
<keyword evidence="2" id="KW-0539">Nucleus</keyword>
<feature type="domain" description="Mediator complex subunit 15 KIX" evidence="4">
    <location>
        <begin position="104"/>
        <end position="176"/>
    </location>
</feature>
<dbReference type="Proteomes" id="UP000231279">
    <property type="component" value="Unassembled WGS sequence"/>
</dbReference>
<dbReference type="OrthoDB" id="1912459at2759"/>
<reference evidence="6" key="1">
    <citation type="journal article" date="2018" name="Gigascience">
        <title>Genome assembly of the Pink Ipe (Handroanthus impetiginosus, Bignoniaceae), a highly valued, ecologically keystone Neotropical timber forest tree.</title>
        <authorList>
            <person name="Silva-Junior O.B."/>
            <person name="Grattapaglia D."/>
            <person name="Novaes E."/>
            <person name="Collevatti R.G."/>
        </authorList>
    </citation>
    <scope>NUCLEOTIDE SEQUENCE [LARGE SCALE GENOMIC DNA]</scope>
    <source>
        <strain evidence="6">cv. UFG-1</strain>
    </source>
</reference>
<evidence type="ECO:0000256" key="3">
    <source>
        <dbReference type="SAM" id="MobiDB-lite"/>
    </source>
</evidence>
<evidence type="ECO:0000313" key="6">
    <source>
        <dbReference type="Proteomes" id="UP000231279"/>
    </source>
</evidence>
<dbReference type="GO" id="GO:0005634">
    <property type="term" value="C:nucleus"/>
    <property type="evidence" value="ECO:0007669"/>
    <property type="project" value="UniProtKB-SubCell"/>
</dbReference>
<evidence type="ECO:0000256" key="2">
    <source>
        <dbReference type="ARBA" id="ARBA00023242"/>
    </source>
</evidence>
<dbReference type="FunFam" id="1.10.246.20:FF:000003">
    <property type="entry name" value="Mediator of RNA polymerase II transcription subunit 15a"/>
    <property type="match status" value="2"/>
</dbReference>
<dbReference type="AlphaFoldDB" id="A0A2G9IA34"/>
<evidence type="ECO:0000256" key="1">
    <source>
        <dbReference type="ARBA" id="ARBA00004123"/>
    </source>
</evidence>
<dbReference type="InterPro" id="IPR044661">
    <property type="entry name" value="MED15a/b/c-like"/>
</dbReference>
<dbReference type="Gene3D" id="1.10.246.20">
    <property type="entry name" value="Coactivator CBP, KIX domain"/>
    <property type="match status" value="2"/>
</dbReference>
<dbReference type="GO" id="GO:0003713">
    <property type="term" value="F:transcription coactivator activity"/>
    <property type="evidence" value="ECO:0007669"/>
    <property type="project" value="InterPro"/>
</dbReference>
<organism evidence="5 6">
    <name type="scientific">Handroanthus impetiginosus</name>
    <dbReference type="NCBI Taxonomy" id="429701"/>
    <lineage>
        <taxon>Eukaryota</taxon>
        <taxon>Viridiplantae</taxon>
        <taxon>Streptophyta</taxon>
        <taxon>Embryophyta</taxon>
        <taxon>Tracheophyta</taxon>
        <taxon>Spermatophyta</taxon>
        <taxon>Magnoliopsida</taxon>
        <taxon>eudicotyledons</taxon>
        <taxon>Gunneridae</taxon>
        <taxon>Pentapetalae</taxon>
        <taxon>asterids</taxon>
        <taxon>lamiids</taxon>
        <taxon>Lamiales</taxon>
        <taxon>Bignoniaceae</taxon>
        <taxon>Crescentiina</taxon>
        <taxon>Tabebuia alliance</taxon>
        <taxon>Handroanthus</taxon>
    </lineage>
</organism>
<protein>
    <recommendedName>
        <fullName evidence="4">Mediator complex subunit 15 KIX domain-containing protein</fullName>
    </recommendedName>
</protein>
<proteinExistence type="predicted"/>
<accession>A0A2G9IA34</accession>